<reference evidence="1" key="1">
    <citation type="submission" date="2009-12" db="EMBL/GenBank/DDBJ databases">
        <authorList>
            <person name="Weinstock G."/>
            <person name="Sodergren E."/>
            <person name="Clifton S."/>
            <person name="Fulton L."/>
            <person name="Fulton B."/>
            <person name="Courtney L."/>
            <person name="Fronick C."/>
            <person name="Harrison M."/>
            <person name="Strong C."/>
            <person name="Farmer C."/>
            <person name="Delahaunty K."/>
            <person name="Markovic C."/>
            <person name="Hall O."/>
            <person name="Minx P."/>
            <person name="Tomlinson C."/>
            <person name="Mitreva M."/>
            <person name="Nelson J."/>
            <person name="Hou S."/>
            <person name="Wollam A."/>
            <person name="Pepin K.H."/>
            <person name="Johnson M."/>
            <person name="Bhonagiri V."/>
            <person name="Nash W.E."/>
            <person name="Warren W."/>
            <person name="Chinwalla A."/>
            <person name="Mardis E.R."/>
            <person name="Wilson R.K."/>
        </authorList>
    </citation>
    <scope>NUCLEOTIDE SEQUENCE [LARGE SCALE GENOMIC DNA]</scope>
    <source>
        <strain evidence="1">DSM 15176</strain>
    </source>
</reference>
<proteinExistence type="predicted"/>
<keyword evidence="2" id="KW-1185">Reference proteome</keyword>
<dbReference type="STRING" id="411471.SUBVAR_05699"/>
<comment type="caution">
    <text evidence="1">The sequence shown here is derived from an EMBL/GenBank/DDBJ whole genome shotgun (WGS) entry which is preliminary data.</text>
</comment>
<evidence type="ECO:0000313" key="1">
    <source>
        <dbReference type="EMBL" id="EFB75919.1"/>
    </source>
</evidence>
<dbReference type="AlphaFoldDB" id="D1PMY4"/>
<organism evidence="1 2">
    <name type="scientific">Subdoligranulum variabile DSM 15176</name>
    <dbReference type="NCBI Taxonomy" id="411471"/>
    <lineage>
        <taxon>Bacteria</taxon>
        <taxon>Bacillati</taxon>
        <taxon>Bacillota</taxon>
        <taxon>Clostridia</taxon>
        <taxon>Eubacteriales</taxon>
        <taxon>Oscillospiraceae</taxon>
        <taxon>Subdoligranulum</taxon>
    </lineage>
</organism>
<name>D1PMY4_9FIRM</name>
<sequence length="43" mass="4890">MFFVRAQIAVVEKQTAKWWNAVQNAKNGLKVRKNTCKVVVSVV</sequence>
<dbReference type="Proteomes" id="UP000003438">
    <property type="component" value="Unassembled WGS sequence"/>
</dbReference>
<dbReference type="EMBL" id="ACBY02000023">
    <property type="protein sequence ID" value="EFB75919.1"/>
    <property type="molecule type" value="Genomic_DNA"/>
</dbReference>
<evidence type="ECO:0000313" key="2">
    <source>
        <dbReference type="Proteomes" id="UP000003438"/>
    </source>
</evidence>
<accession>D1PMY4</accession>
<dbReference type="HOGENOM" id="CLU_3240517_0_0_9"/>
<protein>
    <submittedName>
        <fullName evidence="1">Uncharacterized protein</fullName>
    </submittedName>
</protein>
<gene>
    <name evidence="1" type="ORF">SUBVAR_05699</name>
</gene>